<evidence type="ECO:0000313" key="9">
    <source>
        <dbReference type="EnsemblMetazoa" id="RPRC011473-PA"/>
    </source>
</evidence>
<feature type="domain" description="SOCS box" evidence="8">
    <location>
        <begin position="475"/>
        <end position="525"/>
    </location>
</feature>
<keyword evidence="10" id="KW-1185">Reference proteome</keyword>
<dbReference type="EnsemblMetazoa" id="RPRC011473-RA">
    <property type="protein sequence ID" value="RPRC011473-PA"/>
    <property type="gene ID" value="RPRC011473"/>
</dbReference>
<evidence type="ECO:0000256" key="4">
    <source>
        <dbReference type="ARBA" id="ARBA00022999"/>
    </source>
</evidence>
<feature type="region of interest" description="Disordered" evidence="6">
    <location>
        <begin position="169"/>
        <end position="192"/>
    </location>
</feature>
<name>T1I5A4_RHOPR</name>
<dbReference type="SUPFAM" id="SSF55550">
    <property type="entry name" value="SH2 domain"/>
    <property type="match status" value="1"/>
</dbReference>
<dbReference type="HOGENOM" id="CLU_532763_0_0_1"/>
<feature type="compositionally biased region" description="Basic residues" evidence="6">
    <location>
        <begin position="173"/>
        <end position="189"/>
    </location>
</feature>
<evidence type="ECO:0000256" key="5">
    <source>
        <dbReference type="PROSITE-ProRule" id="PRU00191"/>
    </source>
</evidence>
<dbReference type="Gene3D" id="3.30.505.10">
    <property type="entry name" value="SH2 domain"/>
    <property type="match status" value="1"/>
</dbReference>
<organism evidence="9 10">
    <name type="scientific">Rhodnius prolixus</name>
    <name type="common">Triatomid bug</name>
    <dbReference type="NCBI Taxonomy" id="13249"/>
    <lineage>
        <taxon>Eukaryota</taxon>
        <taxon>Metazoa</taxon>
        <taxon>Ecdysozoa</taxon>
        <taxon>Arthropoda</taxon>
        <taxon>Hexapoda</taxon>
        <taxon>Insecta</taxon>
        <taxon>Pterygota</taxon>
        <taxon>Neoptera</taxon>
        <taxon>Paraneoptera</taxon>
        <taxon>Hemiptera</taxon>
        <taxon>Heteroptera</taxon>
        <taxon>Panheteroptera</taxon>
        <taxon>Cimicomorpha</taxon>
        <taxon>Reduviidae</taxon>
        <taxon>Triatominae</taxon>
        <taxon>Rhodnius</taxon>
    </lineage>
</organism>
<evidence type="ECO:0000256" key="2">
    <source>
        <dbReference type="ARBA" id="ARBA00022700"/>
    </source>
</evidence>
<dbReference type="GeneID" id="141449783"/>
<keyword evidence="2" id="KW-0734">Signal transduction inhibitor</keyword>
<dbReference type="InterPro" id="IPR001496">
    <property type="entry name" value="SOCS_box"/>
</dbReference>
<feature type="compositionally biased region" description="Basic residues" evidence="6">
    <location>
        <begin position="86"/>
        <end position="97"/>
    </location>
</feature>
<dbReference type="InterPro" id="IPR000980">
    <property type="entry name" value="SH2"/>
</dbReference>
<dbReference type="GO" id="GO:0046935">
    <property type="term" value="F:1-phosphatidylinositol-3-kinase regulator activity"/>
    <property type="evidence" value="ECO:0007669"/>
    <property type="project" value="TreeGrafter"/>
</dbReference>
<evidence type="ECO:0000259" key="8">
    <source>
        <dbReference type="PROSITE" id="PS50225"/>
    </source>
</evidence>
<dbReference type="EMBL" id="ACPB03000702">
    <property type="status" value="NOT_ANNOTATED_CDS"/>
    <property type="molecule type" value="Genomic_DNA"/>
</dbReference>
<dbReference type="PANTHER" id="PTHR10155">
    <property type="entry name" value="PHOSPHATIDYLINOSITOL 3-KINASE REGULATORY SUBUNIT"/>
    <property type="match status" value="1"/>
</dbReference>
<feature type="region of interest" description="Disordered" evidence="6">
    <location>
        <begin position="242"/>
        <end position="285"/>
    </location>
</feature>
<dbReference type="PROSITE" id="PS50001">
    <property type="entry name" value="SH2"/>
    <property type="match status" value="1"/>
</dbReference>
<dbReference type="InterPro" id="IPR037346">
    <property type="entry name" value="SOCS7_SOCS"/>
</dbReference>
<evidence type="ECO:0000256" key="3">
    <source>
        <dbReference type="ARBA" id="ARBA00022786"/>
    </source>
</evidence>
<evidence type="ECO:0000256" key="1">
    <source>
        <dbReference type="ARBA" id="ARBA00022604"/>
    </source>
</evidence>
<protein>
    <submittedName>
        <fullName evidence="9">Suppressor of cytokine signaling 7</fullName>
    </submittedName>
</protein>
<feature type="domain" description="SH2" evidence="7">
    <location>
        <begin position="374"/>
        <end position="480"/>
    </location>
</feature>
<dbReference type="CDD" id="cd03741">
    <property type="entry name" value="SOCS_SOCS7"/>
    <property type="match status" value="1"/>
</dbReference>
<evidence type="ECO:0000256" key="6">
    <source>
        <dbReference type="SAM" id="MobiDB-lite"/>
    </source>
</evidence>
<sequence length="550" mass="62354">MMDSPPSCSAWNGLSHSGNRQFLIKSTSLSSGLEYVESEDERSYCDQIEESVCDETNFLPPETSWIADIAPPPEFQDRPAFSSNRSHNKRKGTRRKVWTPPLLSPGISISSLVRPSSSHNSLTFPPANRVDDSSFITSAMSHDALQDLYNVPLDSDIYALPIDTVTNCGSSNHNRRNRHARQHGKKRRRQMDVRVTEVQVLERQQKDKWCTKRHSAPESSEPVHMTLQEVRQFLHTLYAGTAAHQSSSSEVRATGIVNQSKRKHKKKNADDKTNNNKQNSNKNSISHMLKQTLCNMFRMRRPTVVAGPAVTGTVQVHKETEDSLLVLDVPPPFSERALPPLPDKSPIPTLIARHQDDNAIDFAASIQKVKDYGWYWGPISGEAAEKVLSNEPDGSFIVRDSSDHHYIFSLTFRLNGCVRHVRIEHDQGNFSFGSCTKFKSQTIVEFIETAVEHSRSGRYLFFLHRRPVLGPMRVQLLHPVSRFKHVQSLQHLCRFAIVKVVRRDLIPSLPLPKRLIEYLSAPQYYSEQFSDQEQPSSPPSLHLISFVPPN</sequence>
<dbReference type="PROSITE" id="PS50225">
    <property type="entry name" value="SOCS"/>
    <property type="match status" value="1"/>
</dbReference>
<dbReference type="InParanoid" id="T1I5A4"/>
<feature type="region of interest" description="Disordered" evidence="6">
    <location>
        <begin position="76"/>
        <end position="99"/>
    </location>
</feature>
<dbReference type="InterPro" id="IPR036036">
    <property type="entry name" value="SOCS_box-like_dom_sf"/>
</dbReference>
<accession>T1I5A4</accession>
<dbReference type="CDD" id="cd10388">
    <property type="entry name" value="SH2_SOCS7"/>
    <property type="match status" value="1"/>
</dbReference>
<dbReference type="RefSeq" id="XP_073975661.1">
    <property type="nucleotide sequence ID" value="XM_074119560.1"/>
</dbReference>
<keyword evidence="1" id="KW-0341">Growth regulation</keyword>
<feature type="compositionally biased region" description="Polar residues" evidence="6">
    <location>
        <begin position="243"/>
        <end position="259"/>
    </location>
</feature>
<dbReference type="GO" id="GO:0035556">
    <property type="term" value="P:intracellular signal transduction"/>
    <property type="evidence" value="ECO:0007669"/>
    <property type="project" value="InterPro"/>
</dbReference>
<dbReference type="SMART" id="SM00969">
    <property type="entry name" value="SOCS_box"/>
    <property type="match status" value="1"/>
</dbReference>
<dbReference type="AlphaFoldDB" id="T1I5A4"/>
<dbReference type="FunCoup" id="T1I5A4">
    <property type="interactions" value="1"/>
</dbReference>
<dbReference type="GO" id="GO:0005942">
    <property type="term" value="C:phosphatidylinositol 3-kinase complex"/>
    <property type="evidence" value="ECO:0007669"/>
    <property type="project" value="TreeGrafter"/>
</dbReference>
<proteinExistence type="predicted"/>
<dbReference type="VEuPathDB" id="VectorBase:RPRC011473"/>
<dbReference type="SMART" id="SM00253">
    <property type="entry name" value="SOCS"/>
    <property type="match status" value="1"/>
</dbReference>
<dbReference type="SUPFAM" id="SSF158235">
    <property type="entry name" value="SOCS box-like"/>
    <property type="match status" value="1"/>
</dbReference>
<dbReference type="InterPro" id="IPR035866">
    <property type="entry name" value="SOCS7_SH2"/>
</dbReference>
<keyword evidence="4 5" id="KW-0727">SH2 domain</keyword>
<dbReference type="PANTHER" id="PTHR10155:SF5">
    <property type="entry name" value="SUPPRESSOR OF CYTOKINE SIGNALING 7"/>
    <property type="match status" value="1"/>
</dbReference>
<keyword evidence="3" id="KW-0833">Ubl conjugation pathway</keyword>
<feature type="compositionally biased region" description="Low complexity" evidence="6">
    <location>
        <begin position="275"/>
        <end position="285"/>
    </location>
</feature>
<evidence type="ECO:0000259" key="7">
    <source>
        <dbReference type="PROSITE" id="PS50001"/>
    </source>
</evidence>
<reference evidence="9" key="1">
    <citation type="submission" date="2015-05" db="UniProtKB">
        <authorList>
            <consortium name="EnsemblMetazoa"/>
        </authorList>
    </citation>
    <scope>IDENTIFICATION</scope>
</reference>
<dbReference type="Pfam" id="PF07525">
    <property type="entry name" value="SOCS_box"/>
    <property type="match status" value="1"/>
</dbReference>
<dbReference type="Proteomes" id="UP000015103">
    <property type="component" value="Unassembled WGS sequence"/>
</dbReference>
<dbReference type="Pfam" id="PF00017">
    <property type="entry name" value="SH2"/>
    <property type="match status" value="1"/>
</dbReference>
<dbReference type="eggNOG" id="KOG4566">
    <property type="taxonomic scope" value="Eukaryota"/>
</dbReference>
<dbReference type="RefSeq" id="XP_073975660.1">
    <property type="nucleotide sequence ID" value="XM_074119559.1"/>
</dbReference>
<dbReference type="STRING" id="13249.T1I5A4"/>
<dbReference type="InterPro" id="IPR036860">
    <property type="entry name" value="SH2_dom_sf"/>
</dbReference>
<dbReference type="SMART" id="SM00252">
    <property type="entry name" value="SH2"/>
    <property type="match status" value="1"/>
</dbReference>
<evidence type="ECO:0000313" key="10">
    <source>
        <dbReference type="Proteomes" id="UP000015103"/>
    </source>
</evidence>
<dbReference type="GO" id="GO:0009968">
    <property type="term" value="P:negative regulation of signal transduction"/>
    <property type="evidence" value="ECO:0007669"/>
    <property type="project" value="UniProtKB-KW"/>
</dbReference>
<dbReference type="GO" id="GO:0046854">
    <property type="term" value="P:phosphatidylinositol phosphate biosynthetic process"/>
    <property type="evidence" value="ECO:0007669"/>
    <property type="project" value="TreeGrafter"/>
</dbReference>